<evidence type="ECO:0000256" key="3">
    <source>
        <dbReference type="ARBA" id="ARBA00022475"/>
    </source>
</evidence>
<protein>
    <submittedName>
        <fullName evidence="9">Peptide/nickel transport system permease protein</fullName>
    </submittedName>
</protein>
<dbReference type="InterPro" id="IPR035906">
    <property type="entry name" value="MetI-like_sf"/>
</dbReference>
<feature type="transmembrane region" description="Helical" evidence="7">
    <location>
        <begin position="217"/>
        <end position="239"/>
    </location>
</feature>
<feature type="transmembrane region" description="Helical" evidence="7">
    <location>
        <begin position="36"/>
        <end position="56"/>
    </location>
</feature>
<keyword evidence="4 7" id="KW-0812">Transmembrane</keyword>
<dbReference type="Gene3D" id="1.10.3720.10">
    <property type="entry name" value="MetI-like"/>
    <property type="match status" value="1"/>
</dbReference>
<evidence type="ECO:0000256" key="7">
    <source>
        <dbReference type="RuleBase" id="RU363032"/>
    </source>
</evidence>
<keyword evidence="5 7" id="KW-1133">Transmembrane helix</keyword>
<keyword evidence="6 7" id="KW-0472">Membrane</keyword>
<comment type="subcellular location">
    <subcellularLocation>
        <location evidence="1 7">Cell membrane</location>
        <topology evidence="1 7">Multi-pass membrane protein</topology>
    </subcellularLocation>
</comment>
<dbReference type="Pfam" id="PF12911">
    <property type="entry name" value="OppC_N"/>
    <property type="match status" value="1"/>
</dbReference>
<evidence type="ECO:0000256" key="6">
    <source>
        <dbReference type="ARBA" id="ARBA00023136"/>
    </source>
</evidence>
<dbReference type="EMBL" id="SOAZ01000022">
    <property type="protein sequence ID" value="TDT51062.1"/>
    <property type="molecule type" value="Genomic_DNA"/>
</dbReference>
<evidence type="ECO:0000256" key="5">
    <source>
        <dbReference type="ARBA" id="ARBA00022989"/>
    </source>
</evidence>
<dbReference type="CDD" id="cd06261">
    <property type="entry name" value="TM_PBP2"/>
    <property type="match status" value="1"/>
</dbReference>
<keyword evidence="2 7" id="KW-0813">Transport</keyword>
<gene>
    <name evidence="9" type="ORF">EDD71_12232</name>
</gene>
<comment type="caution">
    <text evidence="9">The sequence shown here is derived from an EMBL/GenBank/DDBJ whole genome shotgun (WGS) entry which is preliminary data.</text>
</comment>
<feature type="domain" description="ABC transmembrane type-1" evidence="8">
    <location>
        <begin position="97"/>
        <end position="285"/>
    </location>
</feature>
<sequence>MAESISALKNGEVEIEYKKSSQIKEIWRRLKRNRTAVVGLFIISFIAIIALLAPVISPYNPYEQNLNQRLLGIGARGHILGTDEYGRDLLSRLIYGARLSLIVGFCSVAFGLVFGVLLGLLSGYYKRLDGIIMRIIDILLAFPGVLLALAIVSILGTGIVNVIIAVGIWSIPTIARVVRGTVLYIKEMDYVTAAKALGESDFMILFREILPNCISSIVVYSTMRLATAILSAATLSFLGLGAQPPVAEWGAMASTGRNFIFQAPHLTLLPGFAIILIVYGFNSLGDGLRDALDPNLKNV</sequence>
<evidence type="ECO:0000256" key="4">
    <source>
        <dbReference type="ARBA" id="ARBA00022692"/>
    </source>
</evidence>
<evidence type="ECO:0000256" key="1">
    <source>
        <dbReference type="ARBA" id="ARBA00004651"/>
    </source>
</evidence>
<feature type="transmembrane region" description="Helical" evidence="7">
    <location>
        <begin position="158"/>
        <end position="178"/>
    </location>
</feature>
<dbReference type="PANTHER" id="PTHR43386">
    <property type="entry name" value="OLIGOPEPTIDE TRANSPORT SYSTEM PERMEASE PROTEIN APPC"/>
    <property type="match status" value="1"/>
</dbReference>
<evidence type="ECO:0000313" key="10">
    <source>
        <dbReference type="Proteomes" id="UP000295325"/>
    </source>
</evidence>
<accession>A0A4R7KAX3</accession>
<feature type="transmembrane region" description="Helical" evidence="7">
    <location>
        <begin position="131"/>
        <end position="152"/>
    </location>
</feature>
<dbReference type="Proteomes" id="UP000295325">
    <property type="component" value="Unassembled WGS sequence"/>
</dbReference>
<dbReference type="InterPro" id="IPR050366">
    <property type="entry name" value="BP-dependent_transpt_permease"/>
</dbReference>
<dbReference type="GO" id="GO:0055085">
    <property type="term" value="P:transmembrane transport"/>
    <property type="evidence" value="ECO:0007669"/>
    <property type="project" value="InterPro"/>
</dbReference>
<feature type="transmembrane region" description="Helical" evidence="7">
    <location>
        <begin position="99"/>
        <end position="124"/>
    </location>
</feature>
<evidence type="ECO:0000256" key="2">
    <source>
        <dbReference type="ARBA" id="ARBA00022448"/>
    </source>
</evidence>
<keyword evidence="3" id="KW-1003">Cell membrane</keyword>
<dbReference type="InterPro" id="IPR000515">
    <property type="entry name" value="MetI-like"/>
</dbReference>
<dbReference type="PROSITE" id="PS50928">
    <property type="entry name" value="ABC_TM1"/>
    <property type="match status" value="1"/>
</dbReference>
<reference evidence="9 10" key="1">
    <citation type="submission" date="2019-03" db="EMBL/GenBank/DDBJ databases">
        <title>Genomic Encyclopedia of Type Strains, Phase IV (KMG-IV): sequencing the most valuable type-strain genomes for metagenomic binning, comparative biology and taxonomic classification.</title>
        <authorList>
            <person name="Goeker M."/>
        </authorList>
    </citation>
    <scope>NUCLEOTIDE SEQUENCE [LARGE SCALE GENOMIC DNA]</scope>
    <source>
        <strain evidence="9 10">DSM 24455</strain>
    </source>
</reference>
<evidence type="ECO:0000313" key="9">
    <source>
        <dbReference type="EMBL" id="TDT51062.1"/>
    </source>
</evidence>
<dbReference type="RefSeq" id="WP_133628882.1">
    <property type="nucleotide sequence ID" value="NZ_SOAZ01000022.1"/>
</dbReference>
<name>A0A4R7KAX3_9CLOT</name>
<dbReference type="GO" id="GO:0005886">
    <property type="term" value="C:plasma membrane"/>
    <property type="evidence" value="ECO:0007669"/>
    <property type="project" value="UniProtKB-SubCell"/>
</dbReference>
<dbReference type="Pfam" id="PF00528">
    <property type="entry name" value="BPD_transp_1"/>
    <property type="match status" value="1"/>
</dbReference>
<evidence type="ECO:0000259" key="8">
    <source>
        <dbReference type="PROSITE" id="PS50928"/>
    </source>
</evidence>
<proteinExistence type="inferred from homology"/>
<dbReference type="PANTHER" id="PTHR43386:SF1">
    <property type="entry name" value="D,D-DIPEPTIDE TRANSPORT SYSTEM PERMEASE PROTEIN DDPC-RELATED"/>
    <property type="match status" value="1"/>
</dbReference>
<feature type="transmembrane region" description="Helical" evidence="7">
    <location>
        <begin position="259"/>
        <end position="281"/>
    </location>
</feature>
<dbReference type="InterPro" id="IPR025966">
    <property type="entry name" value="OppC_N"/>
</dbReference>
<comment type="similarity">
    <text evidence="7">Belongs to the binding-protein-dependent transport system permease family.</text>
</comment>
<dbReference type="OrthoDB" id="9783218at2"/>
<keyword evidence="10" id="KW-1185">Reference proteome</keyword>
<organism evidence="9 10">
    <name type="scientific">Fonticella tunisiensis</name>
    <dbReference type="NCBI Taxonomy" id="1096341"/>
    <lineage>
        <taxon>Bacteria</taxon>
        <taxon>Bacillati</taxon>
        <taxon>Bacillota</taxon>
        <taxon>Clostridia</taxon>
        <taxon>Eubacteriales</taxon>
        <taxon>Clostridiaceae</taxon>
        <taxon>Fonticella</taxon>
    </lineage>
</organism>
<dbReference type="AlphaFoldDB" id="A0A4R7KAX3"/>
<dbReference type="SUPFAM" id="SSF161098">
    <property type="entry name" value="MetI-like"/>
    <property type="match status" value="1"/>
</dbReference>